<dbReference type="GO" id="GO:0005737">
    <property type="term" value="C:cytoplasm"/>
    <property type="evidence" value="ECO:0007669"/>
    <property type="project" value="TreeGrafter"/>
</dbReference>
<evidence type="ECO:0000313" key="4">
    <source>
        <dbReference type="EMBL" id="GMS83121.1"/>
    </source>
</evidence>
<organism evidence="4 5">
    <name type="scientific">Pristionchus entomophagus</name>
    <dbReference type="NCBI Taxonomy" id="358040"/>
    <lineage>
        <taxon>Eukaryota</taxon>
        <taxon>Metazoa</taxon>
        <taxon>Ecdysozoa</taxon>
        <taxon>Nematoda</taxon>
        <taxon>Chromadorea</taxon>
        <taxon>Rhabditida</taxon>
        <taxon>Rhabditina</taxon>
        <taxon>Diplogasteromorpha</taxon>
        <taxon>Diplogasteroidea</taxon>
        <taxon>Neodiplogasteridae</taxon>
        <taxon>Pristionchus</taxon>
    </lineage>
</organism>
<protein>
    <recommendedName>
        <fullName evidence="6">ANK_REP_REGION domain-containing protein</fullName>
    </recommendedName>
</protein>
<dbReference type="GO" id="GO:0017020">
    <property type="term" value="F:myosin phosphatase regulator activity"/>
    <property type="evidence" value="ECO:0007669"/>
    <property type="project" value="TreeGrafter"/>
</dbReference>
<accession>A0AAV5SUA8</accession>
<dbReference type="PRINTS" id="PR01415">
    <property type="entry name" value="ANKYRIN"/>
</dbReference>
<keyword evidence="5" id="KW-1185">Reference proteome</keyword>
<feature type="region of interest" description="Disordered" evidence="3">
    <location>
        <begin position="213"/>
        <end position="263"/>
    </location>
</feature>
<dbReference type="AlphaFoldDB" id="A0AAV5SUA8"/>
<dbReference type="SMART" id="SM00248">
    <property type="entry name" value="ANK"/>
    <property type="match status" value="3"/>
</dbReference>
<gene>
    <name evidence="4" type="ORF">PENTCL1PPCAC_5296</name>
</gene>
<dbReference type="Pfam" id="PF13857">
    <property type="entry name" value="Ank_5"/>
    <property type="match status" value="1"/>
</dbReference>
<comment type="caution">
    <text evidence="4">The sequence shown here is derived from an EMBL/GenBank/DDBJ whole genome shotgun (WGS) entry which is preliminary data.</text>
</comment>
<dbReference type="EMBL" id="BTSX01000002">
    <property type="protein sequence ID" value="GMS83121.1"/>
    <property type="molecule type" value="Genomic_DNA"/>
</dbReference>
<dbReference type="Proteomes" id="UP001432027">
    <property type="component" value="Unassembled WGS sequence"/>
</dbReference>
<evidence type="ECO:0000256" key="2">
    <source>
        <dbReference type="PROSITE-ProRule" id="PRU00023"/>
    </source>
</evidence>
<dbReference type="PROSITE" id="PS50088">
    <property type="entry name" value="ANK_REPEAT"/>
    <property type="match status" value="3"/>
</dbReference>
<feature type="repeat" description="ANK" evidence="2">
    <location>
        <begin position="115"/>
        <end position="147"/>
    </location>
</feature>
<name>A0AAV5SUA8_9BILA</name>
<keyword evidence="2" id="KW-0040">ANK repeat</keyword>
<dbReference type="SUPFAM" id="SSF48403">
    <property type="entry name" value="Ankyrin repeat"/>
    <property type="match status" value="1"/>
</dbReference>
<evidence type="ECO:0000256" key="1">
    <source>
        <dbReference type="ARBA" id="ARBA00022737"/>
    </source>
</evidence>
<feature type="non-terminal residue" evidence="4">
    <location>
        <position position="1"/>
    </location>
</feature>
<dbReference type="PROSITE" id="PS50297">
    <property type="entry name" value="ANK_REP_REGION"/>
    <property type="match status" value="3"/>
</dbReference>
<evidence type="ECO:0000313" key="5">
    <source>
        <dbReference type="Proteomes" id="UP001432027"/>
    </source>
</evidence>
<feature type="repeat" description="ANK" evidence="2">
    <location>
        <begin position="20"/>
        <end position="52"/>
    </location>
</feature>
<evidence type="ECO:0000256" key="3">
    <source>
        <dbReference type="SAM" id="MobiDB-lite"/>
    </source>
</evidence>
<dbReference type="PANTHER" id="PTHR24179:SF29">
    <property type="entry name" value="LD46604P"/>
    <property type="match status" value="1"/>
</dbReference>
<sequence length="279" mass="31294">IQLQRLLLSRGANIEAREVEGWTPLHAAAGAHRINAIRVLIDSGANLLAVNDEGNMPYDLCDDDRVSVVIENSMAERGITQKMIEVEREAGEKVMLRDMKWLYRHGVSLDKKMPDGSTYLHIAAAYGFKDVAVFLLRNRVDPNAADKDQWTPVHAAAAWAHPEILELLCYHGGNINAKTKHNEYPFDLCGDDVNTKQVITQLLKHSEAFKRRKPGGCGVRDSRRSSRRIKQFESPGQPGNAEKNGFSARGAIRRNSLREKTGLTPARLEAQMMKKDIMR</sequence>
<feature type="non-terminal residue" evidence="4">
    <location>
        <position position="279"/>
    </location>
</feature>
<dbReference type="InterPro" id="IPR002110">
    <property type="entry name" value="Ankyrin_rpt"/>
</dbReference>
<dbReference type="PANTHER" id="PTHR24179">
    <property type="entry name" value="PROTEIN PHOSPHATASE 1 REGULATORY SUBUNIT 12"/>
    <property type="match status" value="1"/>
</dbReference>
<dbReference type="InterPro" id="IPR036770">
    <property type="entry name" value="Ankyrin_rpt-contain_sf"/>
</dbReference>
<dbReference type="InterPro" id="IPR051226">
    <property type="entry name" value="PP1_Regulatory_Subunit"/>
</dbReference>
<dbReference type="Gene3D" id="1.25.40.20">
    <property type="entry name" value="Ankyrin repeat-containing domain"/>
    <property type="match status" value="2"/>
</dbReference>
<dbReference type="Pfam" id="PF12796">
    <property type="entry name" value="Ank_2"/>
    <property type="match status" value="1"/>
</dbReference>
<dbReference type="GO" id="GO:0004857">
    <property type="term" value="F:enzyme inhibitor activity"/>
    <property type="evidence" value="ECO:0007669"/>
    <property type="project" value="TreeGrafter"/>
</dbReference>
<reference evidence="4" key="1">
    <citation type="submission" date="2023-10" db="EMBL/GenBank/DDBJ databases">
        <title>Genome assembly of Pristionchus species.</title>
        <authorList>
            <person name="Yoshida K."/>
            <person name="Sommer R.J."/>
        </authorList>
    </citation>
    <scope>NUCLEOTIDE SEQUENCE</scope>
    <source>
        <strain evidence="4">RS0144</strain>
    </source>
</reference>
<feature type="repeat" description="ANK" evidence="2">
    <location>
        <begin position="148"/>
        <end position="180"/>
    </location>
</feature>
<keyword evidence="1" id="KW-0677">Repeat</keyword>
<evidence type="ECO:0008006" key="6">
    <source>
        <dbReference type="Google" id="ProtNLM"/>
    </source>
</evidence>
<proteinExistence type="predicted"/>